<dbReference type="InterPro" id="IPR006171">
    <property type="entry name" value="TOPRIM_dom"/>
</dbReference>
<keyword evidence="4" id="KW-0479">Metal-binding</keyword>
<feature type="domain" description="Toprim" evidence="13">
    <location>
        <begin position="410"/>
        <end position="520"/>
    </location>
</feature>
<dbReference type="GO" id="GO:0003677">
    <property type="term" value="F:DNA binding"/>
    <property type="evidence" value="ECO:0007669"/>
    <property type="project" value="UniProtKB-KW"/>
</dbReference>
<dbReference type="SUPFAM" id="SSF56719">
    <property type="entry name" value="Type II DNA topoisomerase"/>
    <property type="match status" value="1"/>
</dbReference>
<dbReference type="GO" id="GO:0046872">
    <property type="term" value="F:metal ion binding"/>
    <property type="evidence" value="ECO:0007669"/>
    <property type="project" value="UniProtKB-KW"/>
</dbReference>
<dbReference type="InterPro" id="IPR013506">
    <property type="entry name" value="Topo_IIA_bsu_dom2"/>
</dbReference>
<keyword evidence="8" id="KW-0799">Topoisomerase</keyword>
<dbReference type="Gene3D" id="3.40.50.670">
    <property type="match status" value="1"/>
</dbReference>
<dbReference type="Pfam" id="PF01751">
    <property type="entry name" value="Toprim"/>
    <property type="match status" value="1"/>
</dbReference>
<dbReference type="AlphaFoldDB" id="A0A1G7X7U4"/>
<dbReference type="PANTHER" id="PTHR45866:SF2">
    <property type="entry name" value="DNA TOPOISOMERASE (ATP-HYDROLYZING)"/>
    <property type="match status" value="1"/>
</dbReference>
<keyword evidence="9" id="KW-0238">DNA-binding</keyword>
<dbReference type="PANTHER" id="PTHR45866">
    <property type="entry name" value="DNA GYRASE/TOPOISOMERASE SUBUNIT B"/>
    <property type="match status" value="1"/>
</dbReference>
<evidence type="ECO:0000256" key="4">
    <source>
        <dbReference type="ARBA" id="ARBA00022723"/>
    </source>
</evidence>
<dbReference type="PROSITE" id="PS50880">
    <property type="entry name" value="TOPRIM"/>
    <property type="match status" value="1"/>
</dbReference>
<dbReference type="RefSeq" id="WP_090156866.1">
    <property type="nucleotide sequence ID" value="NZ_FNAN01000023.1"/>
</dbReference>
<evidence type="ECO:0000256" key="5">
    <source>
        <dbReference type="ARBA" id="ARBA00022741"/>
    </source>
</evidence>
<evidence type="ECO:0000256" key="9">
    <source>
        <dbReference type="ARBA" id="ARBA00023125"/>
    </source>
</evidence>
<evidence type="ECO:0000256" key="12">
    <source>
        <dbReference type="SAM" id="Coils"/>
    </source>
</evidence>
<sequence>MESTNVQYDESSIRSLDWKEHIRLRPGMYIGKLGDGSSVDDGIYVLVKEVVDNSIDEHMMGNGKTIEIKISEHRVEVRDYGRGIPLGKVVDCVSKINTGGKYDSGAFQKSVGLNGVGTKAVNALSSHFKVQSFRDGKTKSAEFNQGALLSESTEGTTSQRNGTHVAFEPDGTIFKNFRYIPQYLDNMIWNYCYLNAGLTINFNGQKYFSQNGLLDLLKSKSDAETLRYPIIHLKGEDIELAMTHGNQYGEEYYSFVNGQYTTQGGTHLAAFREAVVKAVREHFNKDYAPEDIRSSIIGAIAIRVQEPVFESQTKTKLGSNTITPDPNSTTVRTFVNDFVKERLDNFLHMNPEARDALKKRIEQSERERKELAGIKKLANDRAKKANLHNKKLRDCRVHLTDLKSDNRYETTLFITEGDSASGSITKSRDIQTQAVFSLRGKPLNSFGLTKKIVYENEEFNLLQHALDVENGVENLRFNRIIIATDADVDGMHIRLLLMTFFLQFFPDLVRNGHLFVLETPLFRVRNKKETIYCYSEEEKQAAIEKLGNKPEITRFKGLGEISPEEFGRFIGEDMRVEPVILQKETSIQKLLSYFMGKNTPERQRFIIDNLKVEKNVEELALAG</sequence>
<dbReference type="GO" id="GO:0005524">
    <property type="term" value="F:ATP binding"/>
    <property type="evidence" value="ECO:0007669"/>
    <property type="project" value="UniProtKB-KW"/>
</dbReference>
<protein>
    <recommendedName>
        <fullName evidence="3">DNA topoisomerase (ATP-hydrolyzing)</fullName>
        <ecNumber evidence="3">5.6.2.2</ecNumber>
    </recommendedName>
</protein>
<dbReference type="InterPro" id="IPR018522">
    <property type="entry name" value="TopoIIA_CS"/>
</dbReference>
<dbReference type="SUPFAM" id="SSF54211">
    <property type="entry name" value="Ribosomal protein S5 domain 2-like"/>
    <property type="match status" value="1"/>
</dbReference>
<comment type="cofactor">
    <cofactor evidence="2">
        <name>Mg(2+)</name>
        <dbReference type="ChEBI" id="CHEBI:18420"/>
    </cofactor>
</comment>
<dbReference type="InterPro" id="IPR001241">
    <property type="entry name" value="Topo_IIA"/>
</dbReference>
<dbReference type="PROSITE" id="PS00177">
    <property type="entry name" value="TOPOISOMERASE_II"/>
    <property type="match status" value="1"/>
</dbReference>
<evidence type="ECO:0000313" key="15">
    <source>
        <dbReference type="Proteomes" id="UP000198748"/>
    </source>
</evidence>
<comment type="catalytic activity">
    <reaction evidence="1">
        <text>ATP-dependent breakage, passage and rejoining of double-stranded DNA.</text>
        <dbReference type="EC" id="5.6.2.2"/>
    </reaction>
</comment>
<evidence type="ECO:0000256" key="10">
    <source>
        <dbReference type="ARBA" id="ARBA00023235"/>
    </source>
</evidence>
<dbReference type="FunFam" id="3.30.565.10:FF:000063">
    <property type="entry name" value="DNA topoisomerase (ATP-hydrolyzing)"/>
    <property type="match status" value="1"/>
</dbReference>
<keyword evidence="12" id="KW-0175">Coiled coil</keyword>
<dbReference type="InterPro" id="IPR003594">
    <property type="entry name" value="HATPase_dom"/>
</dbReference>
<proteinExistence type="predicted"/>
<comment type="subunit">
    <text evidence="11">Heterotetramer composed of ParC and ParE.</text>
</comment>
<evidence type="ECO:0000256" key="7">
    <source>
        <dbReference type="ARBA" id="ARBA00022842"/>
    </source>
</evidence>
<dbReference type="GO" id="GO:0003918">
    <property type="term" value="F:DNA topoisomerase type II (double strand cut, ATP-hydrolyzing) activity"/>
    <property type="evidence" value="ECO:0007669"/>
    <property type="project" value="UniProtKB-EC"/>
</dbReference>
<evidence type="ECO:0000256" key="2">
    <source>
        <dbReference type="ARBA" id="ARBA00001946"/>
    </source>
</evidence>
<dbReference type="EMBL" id="FNAN01000023">
    <property type="protein sequence ID" value="SDG80197.1"/>
    <property type="molecule type" value="Genomic_DNA"/>
</dbReference>
<name>A0A1G7X7U4_9BACT</name>
<dbReference type="InterPro" id="IPR013759">
    <property type="entry name" value="Topo_IIA_B_C"/>
</dbReference>
<dbReference type="SUPFAM" id="SSF55874">
    <property type="entry name" value="ATPase domain of HSP90 chaperone/DNA topoisomerase II/histidine kinase"/>
    <property type="match status" value="1"/>
</dbReference>
<accession>A0A1G7X7U4</accession>
<dbReference type="GO" id="GO:0006265">
    <property type="term" value="P:DNA topological change"/>
    <property type="evidence" value="ECO:0007669"/>
    <property type="project" value="InterPro"/>
</dbReference>
<dbReference type="FunFam" id="3.40.50.670:FF:000006">
    <property type="entry name" value="DNA topoisomerase (ATP-hydrolyzing)"/>
    <property type="match status" value="1"/>
</dbReference>
<dbReference type="Gene3D" id="3.30.565.10">
    <property type="entry name" value="Histidine kinase-like ATPase, C-terminal domain"/>
    <property type="match status" value="1"/>
</dbReference>
<evidence type="ECO:0000256" key="8">
    <source>
        <dbReference type="ARBA" id="ARBA00023029"/>
    </source>
</evidence>
<dbReference type="STRING" id="659014.SAMN04487996_12375"/>
<evidence type="ECO:0000256" key="6">
    <source>
        <dbReference type="ARBA" id="ARBA00022840"/>
    </source>
</evidence>
<keyword evidence="10 14" id="KW-0413">Isomerase</keyword>
<dbReference type="InterPro" id="IPR013760">
    <property type="entry name" value="Topo_IIA-like_dom_sf"/>
</dbReference>
<dbReference type="OrthoDB" id="9802808at2"/>
<dbReference type="Proteomes" id="UP000198748">
    <property type="component" value="Unassembled WGS sequence"/>
</dbReference>
<dbReference type="Gene3D" id="3.30.230.10">
    <property type="match status" value="1"/>
</dbReference>
<dbReference type="InterPro" id="IPR014721">
    <property type="entry name" value="Ribsml_uS5_D2-typ_fold_subgr"/>
</dbReference>
<dbReference type="SMART" id="SM00433">
    <property type="entry name" value="TOP2c"/>
    <property type="match status" value="1"/>
</dbReference>
<dbReference type="SMART" id="SM00387">
    <property type="entry name" value="HATPase_c"/>
    <property type="match status" value="1"/>
</dbReference>
<evidence type="ECO:0000313" key="14">
    <source>
        <dbReference type="EMBL" id="SDG80197.1"/>
    </source>
</evidence>
<keyword evidence="7" id="KW-0460">Magnesium</keyword>
<gene>
    <name evidence="14" type="ORF">SAMN04487996_12375</name>
</gene>
<dbReference type="CDD" id="cd01030">
    <property type="entry name" value="TOPRIM_TopoIIA_like"/>
    <property type="match status" value="1"/>
</dbReference>
<evidence type="ECO:0000256" key="1">
    <source>
        <dbReference type="ARBA" id="ARBA00000185"/>
    </source>
</evidence>
<dbReference type="Pfam" id="PF02518">
    <property type="entry name" value="HATPase_c"/>
    <property type="match status" value="1"/>
</dbReference>
<dbReference type="EC" id="5.6.2.2" evidence="3"/>
<dbReference type="InterPro" id="IPR036890">
    <property type="entry name" value="HATPase_C_sf"/>
</dbReference>
<organism evidence="14 15">
    <name type="scientific">Dyadobacter soli</name>
    <dbReference type="NCBI Taxonomy" id="659014"/>
    <lineage>
        <taxon>Bacteria</taxon>
        <taxon>Pseudomonadati</taxon>
        <taxon>Bacteroidota</taxon>
        <taxon>Cytophagia</taxon>
        <taxon>Cytophagales</taxon>
        <taxon>Spirosomataceae</taxon>
        <taxon>Dyadobacter</taxon>
    </lineage>
</organism>
<dbReference type="Pfam" id="PF00204">
    <property type="entry name" value="DNA_gyraseB"/>
    <property type="match status" value="1"/>
</dbReference>
<evidence type="ECO:0000256" key="11">
    <source>
        <dbReference type="ARBA" id="ARBA00063644"/>
    </source>
</evidence>
<dbReference type="PRINTS" id="PR00418">
    <property type="entry name" value="TPI2FAMILY"/>
</dbReference>
<evidence type="ECO:0000256" key="3">
    <source>
        <dbReference type="ARBA" id="ARBA00012895"/>
    </source>
</evidence>
<dbReference type="InterPro" id="IPR020568">
    <property type="entry name" value="Ribosomal_Su5_D2-typ_SF"/>
</dbReference>
<reference evidence="15" key="1">
    <citation type="submission" date="2016-10" db="EMBL/GenBank/DDBJ databases">
        <authorList>
            <person name="Varghese N."/>
            <person name="Submissions S."/>
        </authorList>
    </citation>
    <scope>NUCLEOTIDE SEQUENCE [LARGE SCALE GENOMIC DNA]</scope>
    <source>
        <strain evidence="15">DSM 25329</strain>
    </source>
</reference>
<keyword evidence="15" id="KW-1185">Reference proteome</keyword>
<keyword evidence="5" id="KW-0547">Nucleotide-binding</keyword>
<feature type="coiled-coil region" evidence="12">
    <location>
        <begin position="354"/>
        <end position="381"/>
    </location>
</feature>
<evidence type="ECO:0000259" key="13">
    <source>
        <dbReference type="PROSITE" id="PS50880"/>
    </source>
</evidence>
<keyword evidence="6" id="KW-0067">ATP-binding</keyword>